<organism evidence="5 6">
    <name type="scientific">Pedobacter albus</name>
    <dbReference type="NCBI Taxonomy" id="3113905"/>
    <lineage>
        <taxon>Bacteria</taxon>
        <taxon>Pseudomonadati</taxon>
        <taxon>Bacteroidota</taxon>
        <taxon>Sphingobacteriia</taxon>
        <taxon>Sphingobacteriales</taxon>
        <taxon>Sphingobacteriaceae</taxon>
        <taxon>Pedobacter</taxon>
    </lineage>
</organism>
<dbReference type="RefSeq" id="WP_330109556.1">
    <property type="nucleotide sequence ID" value="NZ_JAZDQT010000004.1"/>
</dbReference>
<accession>A0ABU7ICP3</accession>
<dbReference type="InterPro" id="IPR013766">
    <property type="entry name" value="Thioredoxin_domain"/>
</dbReference>
<keyword evidence="2" id="KW-0201">Cytochrome c-type biogenesis</keyword>
<evidence type="ECO:0000313" key="6">
    <source>
        <dbReference type="Proteomes" id="UP001336835"/>
    </source>
</evidence>
<comment type="subcellular location">
    <subcellularLocation>
        <location evidence="1">Cell envelope</location>
    </subcellularLocation>
</comment>
<proteinExistence type="predicted"/>
<dbReference type="InterPro" id="IPR017937">
    <property type="entry name" value="Thioredoxin_CS"/>
</dbReference>
<evidence type="ECO:0000313" key="5">
    <source>
        <dbReference type="EMBL" id="MEE1947268.1"/>
    </source>
</evidence>
<comment type="caution">
    <text evidence="5">The sequence shown here is derived from an EMBL/GenBank/DDBJ whole genome shotgun (WGS) entry which is preliminary data.</text>
</comment>
<dbReference type="PANTHER" id="PTHR42852:SF17">
    <property type="entry name" value="THIOREDOXIN-LIKE PROTEIN HI_1115"/>
    <property type="match status" value="1"/>
</dbReference>
<dbReference type="PANTHER" id="PTHR42852">
    <property type="entry name" value="THIOL:DISULFIDE INTERCHANGE PROTEIN DSBE"/>
    <property type="match status" value="1"/>
</dbReference>
<dbReference type="Pfam" id="PF08534">
    <property type="entry name" value="Redoxin"/>
    <property type="match status" value="1"/>
</dbReference>
<protein>
    <submittedName>
        <fullName evidence="5">TlpA disulfide reductase family protein</fullName>
    </submittedName>
</protein>
<dbReference type="PROSITE" id="PS00194">
    <property type="entry name" value="THIOREDOXIN_1"/>
    <property type="match status" value="1"/>
</dbReference>
<dbReference type="InterPro" id="IPR013740">
    <property type="entry name" value="Redoxin"/>
</dbReference>
<evidence type="ECO:0000256" key="3">
    <source>
        <dbReference type="ARBA" id="ARBA00023284"/>
    </source>
</evidence>
<dbReference type="InterPro" id="IPR036249">
    <property type="entry name" value="Thioredoxin-like_sf"/>
</dbReference>
<gene>
    <name evidence="5" type="ORF">VRU48_19235</name>
</gene>
<evidence type="ECO:0000256" key="1">
    <source>
        <dbReference type="ARBA" id="ARBA00004196"/>
    </source>
</evidence>
<sequence>MEKKAVAVKKYVINGLFIGLLALLLFVPSAKALVIRGLMEIGLYNPEVASKPVAAKPDLSGIRFKDAKGKTLSLADLEGKVIFLNFWATWCPPCLAEMPSVNKLYEQYKNDSEVVFLLVDADSDFAKSQAYMDRKKYALPVYNFASNLPETLFKGTLPTTVVFDKKGRLSYRGEGAANYASKKFVDFIEQLKALKN</sequence>
<dbReference type="InterPro" id="IPR050553">
    <property type="entry name" value="Thioredoxin_ResA/DsbE_sf"/>
</dbReference>
<keyword evidence="3" id="KW-0676">Redox-active center</keyword>
<dbReference type="EMBL" id="JAZDQT010000004">
    <property type="protein sequence ID" value="MEE1947268.1"/>
    <property type="molecule type" value="Genomic_DNA"/>
</dbReference>
<dbReference type="PROSITE" id="PS51352">
    <property type="entry name" value="THIOREDOXIN_2"/>
    <property type="match status" value="1"/>
</dbReference>
<dbReference type="Gene3D" id="3.40.30.10">
    <property type="entry name" value="Glutaredoxin"/>
    <property type="match status" value="1"/>
</dbReference>
<dbReference type="Proteomes" id="UP001336835">
    <property type="component" value="Unassembled WGS sequence"/>
</dbReference>
<feature type="domain" description="Thioredoxin" evidence="4">
    <location>
        <begin position="50"/>
        <end position="193"/>
    </location>
</feature>
<dbReference type="CDD" id="cd02966">
    <property type="entry name" value="TlpA_like_family"/>
    <property type="match status" value="1"/>
</dbReference>
<keyword evidence="6" id="KW-1185">Reference proteome</keyword>
<evidence type="ECO:0000256" key="2">
    <source>
        <dbReference type="ARBA" id="ARBA00022748"/>
    </source>
</evidence>
<name>A0ABU7ICP3_9SPHI</name>
<dbReference type="SUPFAM" id="SSF52833">
    <property type="entry name" value="Thioredoxin-like"/>
    <property type="match status" value="1"/>
</dbReference>
<evidence type="ECO:0000259" key="4">
    <source>
        <dbReference type="PROSITE" id="PS51352"/>
    </source>
</evidence>
<reference evidence="5 6" key="1">
    <citation type="submission" date="2024-01" db="EMBL/GenBank/DDBJ databases">
        <title>Pedobacter sp. nov., isolated from fresh soil.</title>
        <authorList>
            <person name="Le N.T.T."/>
        </authorList>
    </citation>
    <scope>NUCLEOTIDE SEQUENCE [LARGE SCALE GENOMIC DNA]</scope>
    <source>
        <strain evidence="5 6">KR3-3</strain>
    </source>
</reference>